<evidence type="ECO:0000256" key="1">
    <source>
        <dbReference type="ARBA" id="ARBA00004245"/>
    </source>
</evidence>
<sequence>MESDRSESRSMSRSISESDSAAAAYSASTVSPSEIKHINNMDKLIQANPQYVYDSECLRKKANWSKSSNTYKFDHPDFDPKKLMRDIPTHSSKLSVLLKKIKDLDKKDMEKDGRLYKHFIFSDVKSASYGAKLIAGALMASGMQMGYTAPLKQQPIAQESQQGGREPTKKIYGKIKLLSDDVLRSTKGNNFFLLTALGVYDQPITVAMKKSIFKKFNERPDNVHGDLARIIIMDGGYKEGVDLFDIKYVHIFEPPVTMADQRQVIGRGTRTCGQKGLEFHPTQGWPLHVFIYDVEIPESMRFQTMGTESLFDLYLKSMNIDLRMFNFQHDLERATIYGSVDYQLNRAIHTFSIESQMPGGGPKVAHRRRIVIREDLPVLNLPEQIGELAFPPRDANAQPMGHDAMRAYIRRHFSKFKWTDVKMENNCAPKSGGGTGGGTGGAHEIMNYTPTQDFIRHFFTPENPLKGMLLFHSTGSGKTCSAIAAASSAFEETGYTILWVTRTTLKTDIWKNMFDQICSETIKTRLETGDIAQIPDENAKRMRLLSKSWSIRPMSYKQFSNMVSKANNFYKALVKKNGEIDPLRKTLLIIDEAHKLYGGGDLSSIERPDMNALQNAIQQSYEISGHNSVRLLLMTATPITQNPMELIQLINLTKPLTYQMPQGFEEFSRVYLDEYGRFTPEGEQLYLDNIAGHVSYLNRERDARQFAQPIVKYVKTSLIENVDDAMKFDRAYVRAIMDSEIGDLKKQIDDENAKIDDEFREIKPAKFDFLKDKCDNFEGKALRECNKIVRTNIRAIVDDAKAAVKDVKDAIQELKEQIGAKKELKREFVENVKTNMETAQEDYADFKDTMYYAIKKCGKKINNMQDLRDALKDHPAVVEFDRQLAEFDDAIEQSKQNLQTTLIAYKSRMEGLKKMMREDLSDLEKNVVRAVMKDERKTAKRRTTELEKSHAEGVAAINKTRRSIEKKKQKKIMKIRQTMREYLSEEKKIAKQVAKEEKALRKTQRKQGLIVETFKNDFINGLVDKYTKAIDSELTGLGEAIENQDREKAEAKEAAKKEKAEAKEVERRRRELAKQAEKERKQAEREQQRETRRNEKAEKQREKQLAKKNATRKNTSK</sequence>
<reference evidence="8" key="1">
    <citation type="journal article" date="2020" name="Nature">
        <title>Giant virus diversity and host interactions through global metagenomics.</title>
        <authorList>
            <person name="Schulz F."/>
            <person name="Roux S."/>
            <person name="Paez-Espino D."/>
            <person name="Jungbluth S."/>
            <person name="Walsh D.A."/>
            <person name="Denef V.J."/>
            <person name="McMahon K.D."/>
            <person name="Konstantinidis K.T."/>
            <person name="Eloe-Fadrosh E.A."/>
            <person name="Kyrpides N.C."/>
            <person name="Woyke T."/>
        </authorList>
    </citation>
    <scope>NUCLEOTIDE SEQUENCE</scope>
    <source>
        <strain evidence="8">GVMAG-M-3300023174-124</strain>
    </source>
</reference>
<evidence type="ECO:0000256" key="6">
    <source>
        <dbReference type="SAM" id="MobiDB-lite"/>
    </source>
</evidence>
<dbReference type="InterPro" id="IPR047149">
    <property type="entry name" value="KIF11-like"/>
</dbReference>
<dbReference type="GO" id="GO:0005856">
    <property type="term" value="C:cytoskeleton"/>
    <property type="evidence" value="ECO:0007669"/>
    <property type="project" value="UniProtKB-SubCell"/>
</dbReference>
<evidence type="ECO:0000313" key="8">
    <source>
        <dbReference type="EMBL" id="QHT11932.1"/>
    </source>
</evidence>
<feature type="coiled-coil region" evidence="5">
    <location>
        <begin position="797"/>
        <end position="849"/>
    </location>
</feature>
<name>A0A6C0D6E8_9ZZZZ</name>
<feature type="region of interest" description="Disordered" evidence="6">
    <location>
        <begin position="1"/>
        <end position="23"/>
    </location>
</feature>
<feature type="compositionally biased region" description="Low complexity" evidence="6">
    <location>
        <begin position="11"/>
        <end position="23"/>
    </location>
</feature>
<dbReference type="InterPro" id="IPR006935">
    <property type="entry name" value="Helicase/UvrB_N"/>
</dbReference>
<feature type="compositionally biased region" description="Basic and acidic residues" evidence="6">
    <location>
        <begin position="1044"/>
        <end position="1105"/>
    </location>
</feature>
<evidence type="ECO:0000256" key="3">
    <source>
        <dbReference type="ARBA" id="ARBA00023175"/>
    </source>
</evidence>
<dbReference type="Pfam" id="PF04851">
    <property type="entry name" value="ResIII"/>
    <property type="match status" value="1"/>
</dbReference>
<feature type="domain" description="Helicase ATP-binding" evidence="7">
    <location>
        <begin position="459"/>
        <end position="656"/>
    </location>
</feature>
<keyword evidence="5" id="KW-0175">Coiled coil</keyword>
<dbReference type="InterPro" id="IPR014001">
    <property type="entry name" value="Helicase_ATP-bd"/>
</dbReference>
<evidence type="ECO:0000256" key="5">
    <source>
        <dbReference type="SAM" id="Coils"/>
    </source>
</evidence>
<feature type="coiled-coil region" evidence="5">
    <location>
        <begin position="895"/>
        <end position="926"/>
    </location>
</feature>
<keyword evidence="2" id="KW-0963">Cytoplasm</keyword>
<accession>A0A6C0D6E8</accession>
<keyword evidence="4" id="KW-0206">Cytoskeleton</keyword>
<evidence type="ECO:0000256" key="2">
    <source>
        <dbReference type="ARBA" id="ARBA00022490"/>
    </source>
</evidence>
<dbReference type="AlphaFoldDB" id="A0A6C0D6E8"/>
<feature type="compositionally biased region" description="Basic and acidic residues" evidence="6">
    <location>
        <begin position="1"/>
        <end position="10"/>
    </location>
</feature>
<dbReference type="InterPro" id="IPR027417">
    <property type="entry name" value="P-loop_NTPase"/>
</dbReference>
<dbReference type="PANTHER" id="PTHR47970">
    <property type="entry name" value="KINESIN-LIKE PROTEIN KIF11"/>
    <property type="match status" value="1"/>
</dbReference>
<dbReference type="GO" id="GO:0005524">
    <property type="term" value="F:ATP binding"/>
    <property type="evidence" value="ECO:0007669"/>
    <property type="project" value="InterPro"/>
</dbReference>
<organism evidence="8">
    <name type="scientific">viral metagenome</name>
    <dbReference type="NCBI Taxonomy" id="1070528"/>
    <lineage>
        <taxon>unclassified sequences</taxon>
        <taxon>metagenomes</taxon>
        <taxon>organismal metagenomes</taxon>
    </lineage>
</organism>
<comment type="subcellular location">
    <subcellularLocation>
        <location evidence="1">Cytoplasm</location>
        <location evidence="1">Cytoskeleton</location>
    </subcellularLocation>
</comment>
<protein>
    <recommendedName>
        <fullName evidence="7">Helicase ATP-binding domain-containing protein</fullName>
    </recommendedName>
</protein>
<dbReference type="EMBL" id="MN739539">
    <property type="protein sequence ID" value="QHT11932.1"/>
    <property type="molecule type" value="Genomic_DNA"/>
</dbReference>
<feature type="region of interest" description="Disordered" evidence="6">
    <location>
        <begin position="1044"/>
        <end position="1117"/>
    </location>
</feature>
<dbReference type="PROSITE" id="PS51192">
    <property type="entry name" value="HELICASE_ATP_BIND_1"/>
    <property type="match status" value="1"/>
</dbReference>
<dbReference type="Gene3D" id="3.40.50.300">
    <property type="entry name" value="P-loop containing nucleotide triphosphate hydrolases"/>
    <property type="match status" value="1"/>
</dbReference>
<dbReference type="SUPFAM" id="SSF52540">
    <property type="entry name" value="P-loop containing nucleoside triphosphate hydrolases"/>
    <property type="match status" value="1"/>
</dbReference>
<dbReference type="SMART" id="SM00487">
    <property type="entry name" value="DEXDc"/>
    <property type="match status" value="1"/>
</dbReference>
<keyword evidence="3" id="KW-0505">Motor protein</keyword>
<dbReference type="GO" id="GO:0003677">
    <property type="term" value="F:DNA binding"/>
    <property type="evidence" value="ECO:0007669"/>
    <property type="project" value="InterPro"/>
</dbReference>
<proteinExistence type="predicted"/>
<dbReference type="GO" id="GO:0016787">
    <property type="term" value="F:hydrolase activity"/>
    <property type="evidence" value="ECO:0007669"/>
    <property type="project" value="InterPro"/>
</dbReference>
<evidence type="ECO:0000259" key="7">
    <source>
        <dbReference type="PROSITE" id="PS51192"/>
    </source>
</evidence>
<evidence type="ECO:0000256" key="4">
    <source>
        <dbReference type="ARBA" id="ARBA00023212"/>
    </source>
</evidence>